<gene>
    <name evidence="2" type="primary">yjdF_2</name>
    <name evidence="2" type="ORF">LLC_07970</name>
</gene>
<keyword evidence="1" id="KW-0812">Transmembrane</keyword>
<dbReference type="Proteomes" id="UP000595253">
    <property type="component" value="Chromosome"/>
</dbReference>
<protein>
    <submittedName>
        <fullName evidence="2">DUF4811 domain-containing protein</fullName>
    </submittedName>
</protein>
<evidence type="ECO:0000313" key="3">
    <source>
        <dbReference type="Proteomes" id="UP000595253"/>
    </source>
</evidence>
<proteinExistence type="predicted"/>
<name>A0AAD1JXY4_LACLC</name>
<dbReference type="AlphaFoldDB" id="A0AAD1JXY4"/>
<dbReference type="EMBL" id="AP024222">
    <property type="protein sequence ID" value="BCO05557.1"/>
    <property type="molecule type" value="Genomic_DNA"/>
</dbReference>
<evidence type="ECO:0000256" key="1">
    <source>
        <dbReference type="SAM" id="Phobius"/>
    </source>
</evidence>
<feature type="transmembrane region" description="Helical" evidence="1">
    <location>
        <begin position="27"/>
        <end position="47"/>
    </location>
</feature>
<dbReference type="Pfam" id="PF16069">
    <property type="entry name" value="DUF4811"/>
    <property type="match status" value="1"/>
</dbReference>
<reference evidence="2 3" key="1">
    <citation type="submission" date="2020-12" db="EMBL/GenBank/DDBJ databases">
        <title>Complete genome sequence of lactococcus lactis subsp. cremoris strain EPSC and strain G3-2.</title>
        <authorList>
            <person name="Kita K."/>
            <person name="Ishikawa S."/>
        </authorList>
    </citation>
    <scope>NUCLEOTIDE SEQUENCE [LARGE SCALE GENOMIC DNA]</scope>
    <source>
        <strain evidence="2 3">EPSC</strain>
    </source>
</reference>
<sequence length="242" mass="27092">MLIILLLVVFMIGTFFGFMFIKNTIAHWLVGGISFLLLAGSVAMLTMHIKDNWGMKEVTTSSTHQIYTAGDNSAPYGMMIKAEIGKNTDNYVLVYRNSEKAEKAEKADTNFKPNQKNIVEAVKKSATYKLVDDTKATVTTKTTRRVWSSDFYKLLFSVGGEQNELVKQQSVVSVPKDTWLVLTQDQVKKLSQEAPAMQKQMEAQLKADPQKAAQLAALQKSNPTEYAKMQVKQIKQLLGITE</sequence>
<dbReference type="InterPro" id="IPR032083">
    <property type="entry name" value="DUF4811"/>
</dbReference>
<organism evidence="2 3">
    <name type="scientific">Lactococcus lactis subsp. cremoris</name>
    <name type="common">Streptococcus cremoris</name>
    <dbReference type="NCBI Taxonomy" id="1359"/>
    <lineage>
        <taxon>Bacteria</taxon>
        <taxon>Bacillati</taxon>
        <taxon>Bacillota</taxon>
        <taxon>Bacilli</taxon>
        <taxon>Lactobacillales</taxon>
        <taxon>Streptococcaceae</taxon>
        <taxon>Lactococcus</taxon>
    </lineage>
</organism>
<evidence type="ECO:0000313" key="2">
    <source>
        <dbReference type="EMBL" id="BCO05557.1"/>
    </source>
</evidence>
<keyword evidence="1" id="KW-0472">Membrane</keyword>
<accession>A0AAD1JXY4</accession>
<dbReference type="RefSeq" id="WP_061778195.1">
    <property type="nucleotide sequence ID" value="NZ_AP018499.1"/>
</dbReference>
<keyword evidence="1" id="KW-1133">Transmembrane helix</keyword>